<name>A0A7Z0L0Q0_9RHOB</name>
<sequence>MGQNRPRNCALPGVSACDHGCTEPKVRAPVSDDACLAEEILNAVAKPQQIPLLTARPGGMSIDRAYRLSARIEDMRTQSGEAPVGRKIGFTNRVIWEEYNVSEPIFGPMYDSTLRPLGAPFGTANLLEPRIEPEIAFRLARAPEPGMTPREVMTCVSGVCAGFELVQSLFAGWKFEAADTVAALGLHGAFLHGPFVEVSPVDQADWAAALASFGTTLRCNGTVADEGHARNVLGGGPLVALAHLADLVRRTPHAAPLKAGEIVATGTLTRALPVAPGEVWQARFDGLPLDAIEIALT</sequence>
<evidence type="ECO:0000256" key="1">
    <source>
        <dbReference type="ARBA" id="ARBA00023239"/>
    </source>
</evidence>
<dbReference type="GO" id="GO:0005737">
    <property type="term" value="C:cytoplasm"/>
    <property type="evidence" value="ECO:0007669"/>
    <property type="project" value="TreeGrafter"/>
</dbReference>
<gene>
    <name evidence="3" type="ORF">HUK65_10400</name>
</gene>
<organism evidence="3 4">
    <name type="scientific">Rhabdonatronobacter sediminivivens</name>
    <dbReference type="NCBI Taxonomy" id="2743469"/>
    <lineage>
        <taxon>Bacteria</taxon>
        <taxon>Pseudomonadati</taxon>
        <taxon>Pseudomonadota</taxon>
        <taxon>Alphaproteobacteria</taxon>
        <taxon>Rhodobacterales</taxon>
        <taxon>Paracoccaceae</taxon>
        <taxon>Rhabdonatronobacter</taxon>
    </lineage>
</organism>
<comment type="caution">
    <text evidence="3">The sequence shown here is derived from an EMBL/GenBank/DDBJ whole genome shotgun (WGS) entry which is preliminary data.</text>
</comment>
<dbReference type="GO" id="GO:0016787">
    <property type="term" value="F:hydrolase activity"/>
    <property type="evidence" value="ECO:0007669"/>
    <property type="project" value="UniProtKB-KW"/>
</dbReference>
<dbReference type="InterPro" id="IPR050772">
    <property type="entry name" value="Hydratase-Decarb/MhpD_sf"/>
</dbReference>
<accession>A0A7Z0L0Q0</accession>
<dbReference type="InterPro" id="IPR011234">
    <property type="entry name" value="Fumarylacetoacetase-like_C"/>
</dbReference>
<protein>
    <submittedName>
        <fullName evidence="3">Fumarylacetoacetate hydrolase family protein</fullName>
    </submittedName>
</protein>
<evidence type="ECO:0000313" key="3">
    <source>
        <dbReference type="EMBL" id="NYS25403.1"/>
    </source>
</evidence>
<proteinExistence type="predicted"/>
<dbReference type="PANTHER" id="PTHR30143:SF0">
    <property type="entry name" value="2-KETO-4-PENTENOATE HYDRATASE"/>
    <property type="match status" value="1"/>
</dbReference>
<dbReference type="EMBL" id="JACBXS010000019">
    <property type="protein sequence ID" value="NYS25403.1"/>
    <property type="molecule type" value="Genomic_DNA"/>
</dbReference>
<evidence type="ECO:0000313" key="4">
    <source>
        <dbReference type="Proteomes" id="UP000529417"/>
    </source>
</evidence>
<keyword evidence="1" id="KW-0456">Lyase</keyword>
<dbReference type="GO" id="GO:0008684">
    <property type="term" value="F:2-oxopent-4-enoate hydratase activity"/>
    <property type="evidence" value="ECO:0007669"/>
    <property type="project" value="TreeGrafter"/>
</dbReference>
<dbReference type="Gene3D" id="3.90.850.10">
    <property type="entry name" value="Fumarylacetoacetase-like, C-terminal domain"/>
    <property type="match status" value="1"/>
</dbReference>
<keyword evidence="4" id="KW-1185">Reference proteome</keyword>
<reference evidence="3 4" key="1">
    <citation type="journal article" date="2000" name="Arch. Microbiol.">
        <title>Rhodobaca bogoriensis gen. nov. and sp. nov., an alkaliphilic purple nonsulfur bacterium from African Rift Valley soda lakes.</title>
        <authorList>
            <person name="Milford A.D."/>
            <person name="Achenbach L.A."/>
            <person name="Jung D.O."/>
            <person name="Madigan M.T."/>
        </authorList>
    </citation>
    <scope>NUCLEOTIDE SEQUENCE [LARGE SCALE GENOMIC DNA]</scope>
    <source>
        <strain evidence="3 4">2376</strain>
    </source>
</reference>
<dbReference type="SUPFAM" id="SSF56529">
    <property type="entry name" value="FAH"/>
    <property type="match status" value="1"/>
</dbReference>
<feature type="domain" description="Fumarylacetoacetase-like C-terminal" evidence="2">
    <location>
        <begin position="128"/>
        <end position="287"/>
    </location>
</feature>
<keyword evidence="3" id="KW-0378">Hydrolase</keyword>
<evidence type="ECO:0000259" key="2">
    <source>
        <dbReference type="Pfam" id="PF01557"/>
    </source>
</evidence>
<dbReference type="PANTHER" id="PTHR30143">
    <property type="entry name" value="ACID HYDRATASE"/>
    <property type="match status" value="1"/>
</dbReference>
<dbReference type="Pfam" id="PF01557">
    <property type="entry name" value="FAA_hydrolase"/>
    <property type="match status" value="1"/>
</dbReference>
<dbReference type="InterPro" id="IPR036663">
    <property type="entry name" value="Fumarylacetoacetase_C_sf"/>
</dbReference>
<dbReference type="Proteomes" id="UP000529417">
    <property type="component" value="Unassembled WGS sequence"/>
</dbReference>
<dbReference type="AlphaFoldDB" id="A0A7Z0L0Q0"/>